<feature type="domain" description="RagB/SusD" evidence="7">
    <location>
        <begin position="366"/>
        <end position="497"/>
    </location>
</feature>
<feature type="domain" description="SusD-like N-terminal" evidence="8">
    <location>
        <begin position="95"/>
        <end position="234"/>
    </location>
</feature>
<dbReference type="EMBL" id="FQUQ01000009">
    <property type="protein sequence ID" value="SHG98093.1"/>
    <property type="molecule type" value="Genomic_DNA"/>
</dbReference>
<dbReference type="AlphaFoldDB" id="A0A1M5PA19"/>
<dbReference type="InterPro" id="IPR012944">
    <property type="entry name" value="SusD_RagB_dom"/>
</dbReference>
<proteinExistence type="inferred from homology"/>
<evidence type="ECO:0000313" key="10">
    <source>
        <dbReference type="Proteomes" id="UP000184287"/>
    </source>
</evidence>
<accession>A0A1M5PA19</accession>
<comment type="similarity">
    <text evidence="2">Belongs to the SusD family.</text>
</comment>
<dbReference type="CDD" id="cd08977">
    <property type="entry name" value="SusD"/>
    <property type="match status" value="1"/>
</dbReference>
<dbReference type="RefSeq" id="WP_073238594.1">
    <property type="nucleotide sequence ID" value="NZ_FQUQ01000009.1"/>
</dbReference>
<keyword evidence="5" id="KW-0998">Cell outer membrane</keyword>
<evidence type="ECO:0000256" key="1">
    <source>
        <dbReference type="ARBA" id="ARBA00004442"/>
    </source>
</evidence>
<dbReference type="Pfam" id="PF07980">
    <property type="entry name" value="SusD_RagB"/>
    <property type="match status" value="1"/>
</dbReference>
<keyword evidence="10" id="KW-1185">Reference proteome</keyword>
<name>A0A1M5PA19_9SPHI</name>
<feature type="signal peptide" evidence="6">
    <location>
        <begin position="1"/>
        <end position="19"/>
    </location>
</feature>
<dbReference type="InterPro" id="IPR011990">
    <property type="entry name" value="TPR-like_helical_dom_sf"/>
</dbReference>
<evidence type="ECO:0000256" key="6">
    <source>
        <dbReference type="SAM" id="SignalP"/>
    </source>
</evidence>
<evidence type="ECO:0000259" key="8">
    <source>
        <dbReference type="Pfam" id="PF14322"/>
    </source>
</evidence>
<dbReference type="PROSITE" id="PS51257">
    <property type="entry name" value="PROKAR_LIPOPROTEIN"/>
    <property type="match status" value="1"/>
</dbReference>
<evidence type="ECO:0000259" key="7">
    <source>
        <dbReference type="Pfam" id="PF07980"/>
    </source>
</evidence>
<keyword evidence="4" id="KW-0472">Membrane</keyword>
<keyword evidence="3 6" id="KW-0732">Signal</keyword>
<evidence type="ECO:0000313" key="9">
    <source>
        <dbReference type="EMBL" id="SHG98093.1"/>
    </source>
</evidence>
<dbReference type="InterPro" id="IPR033985">
    <property type="entry name" value="SusD-like_N"/>
</dbReference>
<organism evidence="9 10">
    <name type="scientific">Pedobacter caeni</name>
    <dbReference type="NCBI Taxonomy" id="288992"/>
    <lineage>
        <taxon>Bacteria</taxon>
        <taxon>Pseudomonadati</taxon>
        <taxon>Bacteroidota</taxon>
        <taxon>Sphingobacteriia</taxon>
        <taxon>Sphingobacteriales</taxon>
        <taxon>Sphingobacteriaceae</taxon>
        <taxon>Pedobacter</taxon>
    </lineage>
</organism>
<gene>
    <name evidence="9" type="ORF">SAMN04488522_10952</name>
</gene>
<comment type="subcellular location">
    <subcellularLocation>
        <location evidence="1">Cell outer membrane</location>
    </subcellularLocation>
</comment>
<sequence length="503" mass="57692">MKRLIYIMTILCCSSTLFSGCKKFLNVVPVDNLTGNNYWQNKKDVEAYTSGMYRQFREKVAGPDARAFYLTFDLRSNAISSTKTHISLLVNNDIKGLQKTTDWNNTGSQGEGYRYYNLSDWKGFYDIIQAANILYVQVDKIPDPAFSPEDRKRYRAEAVFLRNLAYFFMVRLYGDVPYYTKAYNTDPLPRTPMLEVLNKCIADLNVIKEDLPWNYGDPSIVGIRATRGGTLALLMHLNMWVAGFDQGNSSKYYTTVKTLGAELMDNQGNYGLLPLERTKEIFKGRTKEGLFEVLQNSNYGEFFDVRSNLANLMTYYPYRGRATTTTSTAWYETKYMQTLFPQGAADKRLTIWFDQPYVGGAKFQFLKFINVYGGEGVDVRNDDNIIVFRYSDAILLAAEASAELGEDGEAQRLVNLIRERAGALPITTVGSDLKDDIFMERCRELIGEGHFYNDLVRTKRILNDKFNTHPMSVGDFNQRAWTWPIFAAAMTNNPYMQLTDFWK</sequence>
<dbReference type="SUPFAM" id="SSF48452">
    <property type="entry name" value="TPR-like"/>
    <property type="match status" value="1"/>
</dbReference>
<dbReference type="Proteomes" id="UP000184287">
    <property type="component" value="Unassembled WGS sequence"/>
</dbReference>
<evidence type="ECO:0000256" key="2">
    <source>
        <dbReference type="ARBA" id="ARBA00006275"/>
    </source>
</evidence>
<evidence type="ECO:0000256" key="5">
    <source>
        <dbReference type="ARBA" id="ARBA00023237"/>
    </source>
</evidence>
<dbReference type="GO" id="GO:0009279">
    <property type="term" value="C:cell outer membrane"/>
    <property type="evidence" value="ECO:0007669"/>
    <property type="project" value="UniProtKB-SubCell"/>
</dbReference>
<protein>
    <submittedName>
        <fullName evidence="9">Starch-binding associating with outer membrane</fullName>
    </submittedName>
</protein>
<feature type="chain" id="PRO_5012725582" evidence="6">
    <location>
        <begin position="20"/>
        <end position="503"/>
    </location>
</feature>
<dbReference type="Pfam" id="PF14322">
    <property type="entry name" value="SusD-like_3"/>
    <property type="match status" value="1"/>
</dbReference>
<evidence type="ECO:0000256" key="3">
    <source>
        <dbReference type="ARBA" id="ARBA00022729"/>
    </source>
</evidence>
<evidence type="ECO:0000256" key="4">
    <source>
        <dbReference type="ARBA" id="ARBA00023136"/>
    </source>
</evidence>
<dbReference type="STRING" id="288992.SAMN04488522_10952"/>
<reference evidence="10" key="1">
    <citation type="submission" date="2016-11" db="EMBL/GenBank/DDBJ databases">
        <authorList>
            <person name="Varghese N."/>
            <person name="Submissions S."/>
        </authorList>
    </citation>
    <scope>NUCLEOTIDE SEQUENCE [LARGE SCALE GENOMIC DNA]</scope>
    <source>
        <strain evidence="10">DSM 16990</strain>
    </source>
</reference>
<dbReference type="Gene3D" id="1.25.40.390">
    <property type="match status" value="1"/>
</dbReference>